<reference evidence="2" key="1">
    <citation type="submission" date="2022-01" db="EMBL/GenBank/DDBJ databases">
        <authorList>
            <person name="Jo J.-H."/>
            <person name="Im W.-T."/>
        </authorList>
    </citation>
    <scope>NUCLEOTIDE SEQUENCE</scope>
    <source>
        <strain evidence="2">NA20</strain>
    </source>
</reference>
<proteinExistence type="predicted"/>
<dbReference type="Pfam" id="PF12867">
    <property type="entry name" value="DinB_2"/>
    <property type="match status" value="1"/>
</dbReference>
<dbReference type="Proteomes" id="UP001165367">
    <property type="component" value="Unassembled WGS sequence"/>
</dbReference>
<evidence type="ECO:0000313" key="2">
    <source>
        <dbReference type="EMBL" id="MCG2615300.1"/>
    </source>
</evidence>
<protein>
    <submittedName>
        <fullName evidence="2">DinB family protein</fullName>
    </submittedName>
</protein>
<comment type="caution">
    <text evidence="2">The sequence shown here is derived from an EMBL/GenBank/DDBJ whole genome shotgun (WGS) entry which is preliminary data.</text>
</comment>
<evidence type="ECO:0000313" key="3">
    <source>
        <dbReference type="Proteomes" id="UP001165367"/>
    </source>
</evidence>
<evidence type="ECO:0000259" key="1">
    <source>
        <dbReference type="Pfam" id="PF12867"/>
    </source>
</evidence>
<dbReference type="SUPFAM" id="SSF109854">
    <property type="entry name" value="DinB/YfiT-like putative metalloenzymes"/>
    <property type="match status" value="1"/>
</dbReference>
<gene>
    <name evidence="2" type="ORF">LZZ85_13455</name>
</gene>
<name>A0ABS9KSP8_9BACT</name>
<organism evidence="2 3">
    <name type="scientific">Terrimonas ginsenosidimutans</name>
    <dbReference type="NCBI Taxonomy" id="2908004"/>
    <lineage>
        <taxon>Bacteria</taxon>
        <taxon>Pseudomonadati</taxon>
        <taxon>Bacteroidota</taxon>
        <taxon>Chitinophagia</taxon>
        <taxon>Chitinophagales</taxon>
        <taxon>Chitinophagaceae</taxon>
        <taxon>Terrimonas</taxon>
    </lineage>
</organism>
<dbReference type="EMBL" id="JAKLTR010000008">
    <property type="protein sequence ID" value="MCG2615300.1"/>
    <property type="molecule type" value="Genomic_DNA"/>
</dbReference>
<accession>A0ABS9KSP8</accession>
<keyword evidence="3" id="KW-1185">Reference proteome</keyword>
<dbReference type="RefSeq" id="WP_237872530.1">
    <property type="nucleotide sequence ID" value="NZ_JAKLTR010000008.1"/>
</dbReference>
<feature type="domain" description="DinB-like" evidence="1">
    <location>
        <begin position="38"/>
        <end position="130"/>
    </location>
</feature>
<dbReference type="InterPro" id="IPR024775">
    <property type="entry name" value="DinB-like"/>
</dbReference>
<sequence length="165" mass="18358">MEPTIQPFLGLLREIYIGGEGKDTFVIDRDPGHGVISAIKTVSASDASTPSHDGGTTIAAHTGHLKWSLDYAFEFYKGKIPEGWNWDDSWTRFSVNDEEWEILQDELAASYERLVTTINNVKDWSEPMLLKGTLALLPHASYHLGAIKQLILSVKTPEKTAMGLQ</sequence>
<dbReference type="InterPro" id="IPR034660">
    <property type="entry name" value="DinB/YfiT-like"/>
</dbReference>